<keyword evidence="4" id="KW-1185">Reference proteome</keyword>
<evidence type="ECO:0000256" key="1">
    <source>
        <dbReference type="SAM" id="MobiDB-lite"/>
    </source>
</evidence>
<gene>
    <name evidence="3" type="ORF">GRI43_12280</name>
</gene>
<comment type="caution">
    <text evidence="3">The sequence shown here is derived from an EMBL/GenBank/DDBJ whole genome shotgun (WGS) entry which is preliminary data.</text>
</comment>
<feature type="chain" id="PRO_5026168147" evidence="2">
    <location>
        <begin position="20"/>
        <end position="81"/>
    </location>
</feature>
<evidence type="ECO:0000256" key="2">
    <source>
        <dbReference type="SAM" id="SignalP"/>
    </source>
</evidence>
<proteinExistence type="predicted"/>
<accession>A0A6I4V383</accession>
<dbReference type="RefSeq" id="WP_160731373.1">
    <property type="nucleotide sequence ID" value="NZ_CANLWR010000002.1"/>
</dbReference>
<evidence type="ECO:0000313" key="4">
    <source>
        <dbReference type="Proteomes" id="UP000471435"/>
    </source>
</evidence>
<dbReference type="PROSITE" id="PS51257">
    <property type="entry name" value="PROKAR_LIPOPROTEIN"/>
    <property type="match status" value="1"/>
</dbReference>
<evidence type="ECO:0000313" key="3">
    <source>
        <dbReference type="EMBL" id="MXP48165.1"/>
    </source>
</evidence>
<dbReference type="AlphaFoldDB" id="A0A6I4V383"/>
<sequence length="81" mass="8314">MKKLALVAMPLAFALTACGGTAEEEAEDVAEAKVEAAGDVIDEQAEALEAQADEMEDAGDEAGAEAVEAEAEALEDQADEM</sequence>
<protein>
    <submittedName>
        <fullName evidence="3">Uncharacterized protein</fullName>
    </submittedName>
</protein>
<keyword evidence="2" id="KW-0732">Signal</keyword>
<organism evidence="3 4">
    <name type="scientific">Pontixanthobacter luteolus</name>
    <dbReference type="NCBI Taxonomy" id="295089"/>
    <lineage>
        <taxon>Bacteria</taxon>
        <taxon>Pseudomonadati</taxon>
        <taxon>Pseudomonadota</taxon>
        <taxon>Alphaproteobacteria</taxon>
        <taxon>Sphingomonadales</taxon>
        <taxon>Erythrobacteraceae</taxon>
        <taxon>Pontixanthobacter</taxon>
    </lineage>
</organism>
<feature type="region of interest" description="Disordered" evidence="1">
    <location>
        <begin position="46"/>
        <end position="81"/>
    </location>
</feature>
<dbReference type="Proteomes" id="UP000471435">
    <property type="component" value="Unassembled WGS sequence"/>
</dbReference>
<dbReference type="EMBL" id="WTYP01000002">
    <property type="protein sequence ID" value="MXP48165.1"/>
    <property type="molecule type" value="Genomic_DNA"/>
</dbReference>
<name>A0A6I4V383_9SPHN</name>
<feature type="signal peptide" evidence="2">
    <location>
        <begin position="1"/>
        <end position="19"/>
    </location>
</feature>
<reference evidence="3 4" key="1">
    <citation type="submission" date="2019-12" db="EMBL/GenBank/DDBJ databases">
        <title>Genomic-based taxomic classification of the family Erythrobacteraceae.</title>
        <authorList>
            <person name="Xu L."/>
        </authorList>
    </citation>
    <scope>NUCLEOTIDE SEQUENCE [LARGE SCALE GENOMIC DNA]</scope>
    <source>
        <strain evidence="3 4">SW-109</strain>
    </source>
</reference>